<dbReference type="EMBL" id="JH668225">
    <property type="protein sequence ID" value="EIM23370.1"/>
    <property type="molecule type" value="Genomic_DNA"/>
</dbReference>
<dbReference type="Proteomes" id="UP000005242">
    <property type="component" value="Unassembled WGS sequence"/>
</dbReference>
<proteinExistence type="predicted"/>
<dbReference type="InParanoid" id="I4YHC8"/>
<gene>
    <name evidence="2" type="ORF">WALSEDRAFT_59580</name>
</gene>
<name>I4YHC8_WALMC</name>
<evidence type="ECO:0000313" key="3">
    <source>
        <dbReference type="Proteomes" id="UP000005242"/>
    </source>
</evidence>
<keyword evidence="1" id="KW-0175">Coiled coil</keyword>
<dbReference type="GO" id="GO:0005869">
    <property type="term" value="C:dynactin complex"/>
    <property type="evidence" value="ECO:0007669"/>
    <property type="project" value="InterPro"/>
</dbReference>
<reference evidence="2 3" key="1">
    <citation type="journal article" date="2012" name="Fungal Genet. Biol.">
        <title>The genome of the xerotolerant mold Wallemia sebi reveals adaptations to osmotic stress and suggests cryptic sexual reproduction.</title>
        <authorList>
            <person name="Padamsee M."/>
            <person name="Kumar T.K.A."/>
            <person name="Riley R."/>
            <person name="Binder M."/>
            <person name="Boyd A."/>
            <person name="Calvo A.M."/>
            <person name="Furukawa K."/>
            <person name="Hesse C."/>
            <person name="Hohmann S."/>
            <person name="James T.Y."/>
            <person name="LaButti K."/>
            <person name="Lapidus A."/>
            <person name="Lindquist E."/>
            <person name="Lucas S."/>
            <person name="Miller K."/>
            <person name="Shantappa S."/>
            <person name="Grigoriev I.V."/>
            <person name="Hibbett D.S."/>
            <person name="McLaughlin D.J."/>
            <person name="Spatafora J.W."/>
            <person name="Aime M.C."/>
        </authorList>
    </citation>
    <scope>NUCLEOTIDE SEQUENCE [LARGE SCALE GENOMIC DNA]</scope>
    <source>
        <strain evidence="3">ATCC MYA-4683 / CBS 633.66</strain>
    </source>
</reference>
<dbReference type="GO" id="GO:0061640">
    <property type="term" value="P:cytoskeleton-dependent cytokinesis"/>
    <property type="evidence" value="ECO:0007669"/>
    <property type="project" value="InterPro"/>
</dbReference>
<dbReference type="InterPro" id="IPR009991">
    <property type="entry name" value="DCTN3"/>
</dbReference>
<sequence>MGEVYLGTRVKLIEEIVGDASKGIDLNLQVNKIKDCLDKTTQSVRSIGVFLDGYDYNKYLLNINDYSNSLSIKDKLTFIQEYEEDLEILDNNLRKIELLHNNDADGTTNLDSVLSLTTTIEDIKTNLRNLNNDLIQQEKRFYNLLIRYNNQVDSISTTFIDIHHQLLNLELNLTKL</sequence>
<dbReference type="AlphaFoldDB" id="I4YHC8"/>
<organism evidence="2 3">
    <name type="scientific">Wallemia mellicola (strain ATCC MYA-4683 / CBS 633.66)</name>
    <name type="common">Wallemia sebi (CBS 633.66)</name>
    <dbReference type="NCBI Taxonomy" id="671144"/>
    <lineage>
        <taxon>Eukaryota</taxon>
        <taxon>Fungi</taxon>
        <taxon>Dikarya</taxon>
        <taxon>Basidiomycota</taxon>
        <taxon>Wallemiomycotina</taxon>
        <taxon>Wallemiomycetes</taxon>
        <taxon>Wallemiales</taxon>
        <taxon>Wallemiaceae</taxon>
        <taxon>Wallemia</taxon>
    </lineage>
</organism>
<dbReference type="KEGG" id="wse:WALSEDRAFT_59580"/>
<dbReference type="GeneID" id="18473435"/>
<protein>
    <submittedName>
        <fullName evidence="2">Uncharacterized protein</fullName>
    </submittedName>
</protein>
<feature type="coiled-coil region" evidence="1">
    <location>
        <begin position="79"/>
        <end position="140"/>
    </location>
</feature>
<accession>I4YHC8</accession>
<dbReference type="RefSeq" id="XP_006956751.1">
    <property type="nucleotide sequence ID" value="XM_006956689.1"/>
</dbReference>
<keyword evidence="3" id="KW-1185">Reference proteome</keyword>
<dbReference type="Pfam" id="PF07426">
    <property type="entry name" value="Dynactin_p22"/>
    <property type="match status" value="1"/>
</dbReference>
<dbReference type="HOGENOM" id="CLU_1526361_0_0_1"/>
<evidence type="ECO:0000256" key="1">
    <source>
        <dbReference type="SAM" id="Coils"/>
    </source>
</evidence>
<evidence type="ECO:0000313" key="2">
    <source>
        <dbReference type="EMBL" id="EIM23370.1"/>
    </source>
</evidence>